<protein>
    <submittedName>
        <fullName evidence="6">DNA repair protein RAD52 homolog</fullName>
    </submittedName>
</protein>
<keyword evidence="2" id="KW-0227">DNA damage</keyword>
<evidence type="ECO:0000256" key="1">
    <source>
        <dbReference type="ARBA" id="ARBA00006638"/>
    </source>
</evidence>
<dbReference type="InterPro" id="IPR041247">
    <property type="entry name" value="Rad52_fam"/>
</dbReference>
<evidence type="ECO:0000313" key="6">
    <source>
        <dbReference type="RefSeq" id="XP_015188118.1"/>
    </source>
</evidence>
<comment type="similarity">
    <text evidence="1">Belongs to the RAD52 family.</text>
</comment>
<evidence type="ECO:0000256" key="4">
    <source>
        <dbReference type="ARBA" id="ARBA00023204"/>
    </source>
</evidence>
<dbReference type="PANTHER" id="PTHR12132:SF1">
    <property type="entry name" value="DNA REPAIR PROTEIN RAD52 HOMOLOG"/>
    <property type="match status" value="1"/>
</dbReference>
<keyword evidence="5" id="KW-1185">Reference proteome</keyword>
<dbReference type="Proteomes" id="UP000694924">
    <property type="component" value="Unplaced"/>
</dbReference>
<keyword evidence="4" id="KW-0234">DNA repair</keyword>
<evidence type="ECO:0000256" key="3">
    <source>
        <dbReference type="ARBA" id="ARBA00023172"/>
    </source>
</evidence>
<proteinExistence type="inferred from homology"/>
<dbReference type="RefSeq" id="XP_015188118.1">
    <property type="nucleotide sequence ID" value="XM_015332632.1"/>
</dbReference>
<dbReference type="InterPro" id="IPR042525">
    <property type="entry name" value="Rad52_Rad59_Rad22_sf"/>
</dbReference>
<gene>
    <name evidence="6" type="primary">LOC107072581</name>
</gene>
<dbReference type="GeneID" id="107072581"/>
<dbReference type="InterPro" id="IPR007232">
    <property type="entry name" value="Rad52_Rad59_Rad22"/>
</dbReference>
<dbReference type="Gene3D" id="3.30.390.80">
    <property type="entry name" value="DNA repair protein Rad52/59/22"/>
    <property type="match status" value="1"/>
</dbReference>
<accession>A0ABM1J6N0</accession>
<name>A0ABM1J6N0_POLDO</name>
<dbReference type="PANTHER" id="PTHR12132">
    <property type="entry name" value="DNA REPAIR AND RECOMBINATION PROTEIN RAD52, RAD59"/>
    <property type="match status" value="1"/>
</dbReference>
<sequence length="126" mass="14080">MSNNTNDYPSCIKIPNAKPDHKTIQHQIKDNLPLVTQLQRIKCVNDALLSAANEIFGEEKWSYSVCNQTLDFVDSAWGVYIVGCHTIIKIELSSGIYHEDMGYSIKEGPVKGEAIHCARIVSKNIC</sequence>
<reference evidence="6" key="1">
    <citation type="submission" date="2025-08" db="UniProtKB">
        <authorList>
            <consortium name="RefSeq"/>
        </authorList>
    </citation>
    <scope>IDENTIFICATION</scope>
    <source>
        <tissue evidence="6">Whole body</tissue>
    </source>
</reference>
<dbReference type="SUPFAM" id="SSF54768">
    <property type="entry name" value="dsRNA-binding domain-like"/>
    <property type="match status" value="1"/>
</dbReference>
<evidence type="ECO:0000313" key="5">
    <source>
        <dbReference type="Proteomes" id="UP000694924"/>
    </source>
</evidence>
<evidence type="ECO:0000256" key="2">
    <source>
        <dbReference type="ARBA" id="ARBA00022763"/>
    </source>
</evidence>
<dbReference type="Pfam" id="PF04098">
    <property type="entry name" value="Rad52_Rad22"/>
    <property type="match status" value="1"/>
</dbReference>
<organism evidence="5 6">
    <name type="scientific">Polistes dominula</name>
    <name type="common">European paper wasp</name>
    <name type="synonym">Vespa dominula</name>
    <dbReference type="NCBI Taxonomy" id="743375"/>
    <lineage>
        <taxon>Eukaryota</taxon>
        <taxon>Metazoa</taxon>
        <taxon>Ecdysozoa</taxon>
        <taxon>Arthropoda</taxon>
        <taxon>Hexapoda</taxon>
        <taxon>Insecta</taxon>
        <taxon>Pterygota</taxon>
        <taxon>Neoptera</taxon>
        <taxon>Endopterygota</taxon>
        <taxon>Hymenoptera</taxon>
        <taxon>Apocrita</taxon>
        <taxon>Aculeata</taxon>
        <taxon>Vespoidea</taxon>
        <taxon>Vespidae</taxon>
        <taxon>Polistinae</taxon>
        <taxon>Polistini</taxon>
        <taxon>Polistes</taxon>
    </lineage>
</organism>
<keyword evidence="3" id="KW-0233">DNA recombination</keyword>